<protein>
    <submittedName>
        <fullName evidence="2">Uncharacterized protein</fullName>
    </submittedName>
</protein>
<dbReference type="RefSeq" id="WP_105349765.1">
    <property type="nucleotide sequence ID" value="NZ_PUIA01000014.1"/>
</dbReference>
<evidence type="ECO:0000256" key="1">
    <source>
        <dbReference type="SAM" id="MobiDB-lite"/>
    </source>
</evidence>
<accession>A0A2S8G758</accession>
<reference evidence="2 3" key="1">
    <citation type="submission" date="2018-02" db="EMBL/GenBank/DDBJ databases">
        <title>Comparative genomes isolates from brazilian mangrove.</title>
        <authorList>
            <person name="Araujo J.E."/>
            <person name="Taketani R.G."/>
            <person name="Silva M.C.P."/>
            <person name="Loureco M.V."/>
            <person name="Andreote F.D."/>
        </authorList>
    </citation>
    <scope>NUCLEOTIDE SEQUENCE [LARGE SCALE GENOMIC DNA]</scope>
    <source>
        <strain evidence="2 3">HEX-2 MGV</strain>
    </source>
</reference>
<evidence type="ECO:0000313" key="3">
    <source>
        <dbReference type="Proteomes" id="UP000240009"/>
    </source>
</evidence>
<evidence type="ECO:0000313" key="2">
    <source>
        <dbReference type="EMBL" id="PQO40257.1"/>
    </source>
</evidence>
<feature type="region of interest" description="Disordered" evidence="1">
    <location>
        <begin position="47"/>
        <end position="71"/>
    </location>
</feature>
<dbReference type="AlphaFoldDB" id="A0A2S8G758"/>
<comment type="caution">
    <text evidence="2">The sequence shown here is derived from an EMBL/GenBank/DDBJ whole genome shotgun (WGS) entry which is preliminary data.</text>
</comment>
<dbReference type="Proteomes" id="UP000240009">
    <property type="component" value="Unassembled WGS sequence"/>
</dbReference>
<organism evidence="2 3">
    <name type="scientific">Blastopirellula marina</name>
    <dbReference type="NCBI Taxonomy" id="124"/>
    <lineage>
        <taxon>Bacteria</taxon>
        <taxon>Pseudomonadati</taxon>
        <taxon>Planctomycetota</taxon>
        <taxon>Planctomycetia</taxon>
        <taxon>Pirellulales</taxon>
        <taxon>Pirellulaceae</taxon>
        <taxon>Blastopirellula</taxon>
    </lineage>
</organism>
<dbReference type="EMBL" id="PUIA01000014">
    <property type="protein sequence ID" value="PQO40257.1"/>
    <property type="molecule type" value="Genomic_DNA"/>
</dbReference>
<sequence>MAIAEIHEGRYETDHGKGVVGGPQKIIIEAYDGNGEPGTSMMLGRPIPGGPFRTHADIPKENGTFDIRVQS</sequence>
<proteinExistence type="predicted"/>
<gene>
    <name evidence="2" type="ORF">C5Y96_01400</name>
</gene>
<name>A0A2S8G758_9BACT</name>
<dbReference type="OrthoDB" id="289094at2"/>